<evidence type="ECO:0000259" key="4">
    <source>
        <dbReference type="PROSITE" id="PS50945"/>
    </source>
</evidence>
<dbReference type="Pfam" id="PF01608">
    <property type="entry name" value="I_LWEQ"/>
    <property type="match status" value="1"/>
</dbReference>
<dbReference type="GO" id="GO:0051015">
    <property type="term" value="F:actin filament binding"/>
    <property type="evidence" value="ECO:0007669"/>
    <property type="project" value="TreeGrafter"/>
</dbReference>
<comment type="subcellular location">
    <subcellularLocation>
        <location evidence="1">Cytoplasm</location>
    </subcellularLocation>
</comment>
<dbReference type="GO" id="GO:0007015">
    <property type="term" value="P:actin filament organization"/>
    <property type="evidence" value="ECO:0007669"/>
    <property type="project" value="TreeGrafter"/>
</dbReference>
<dbReference type="GO" id="GO:0032051">
    <property type="term" value="F:clathrin light chain binding"/>
    <property type="evidence" value="ECO:0007669"/>
    <property type="project" value="TreeGrafter"/>
</dbReference>
<name>A0A2H8TTM3_9HEMI</name>
<dbReference type="SUPFAM" id="SSF109885">
    <property type="entry name" value="I/LWEQ domain"/>
    <property type="match status" value="1"/>
</dbReference>
<reference evidence="5" key="1">
    <citation type="submission" date="2017-10" db="EMBL/GenBank/DDBJ databases">
        <title>Transcriptome Assembly of Sugarcane Aphid Adults.</title>
        <authorList>
            <person name="Scully E.D."/>
            <person name="Palmer N.A."/>
            <person name="Geib S.M."/>
            <person name="Sarath G."/>
            <person name="Sattler S.E."/>
        </authorList>
    </citation>
    <scope>NUCLEOTIDE SEQUENCE</scope>
    <source>
        <tissue evidence="5">Whole body</tissue>
    </source>
</reference>
<dbReference type="AlphaFoldDB" id="A0A2H8TTM3"/>
<dbReference type="GO" id="GO:0030136">
    <property type="term" value="C:clathrin-coated vesicle"/>
    <property type="evidence" value="ECO:0007669"/>
    <property type="project" value="TreeGrafter"/>
</dbReference>
<evidence type="ECO:0000313" key="5">
    <source>
        <dbReference type="EMBL" id="MBW17576.1"/>
    </source>
</evidence>
<proteinExistence type="predicted"/>
<dbReference type="EMBL" id="GFXV01005771">
    <property type="protein sequence ID" value="MBW17576.1"/>
    <property type="molecule type" value="Transcribed_RNA"/>
</dbReference>
<evidence type="ECO:0000256" key="3">
    <source>
        <dbReference type="SAM" id="Coils"/>
    </source>
</evidence>
<protein>
    <submittedName>
        <fullName evidence="5">Huntingtin-interacting protein 1</fullName>
    </submittedName>
</protein>
<dbReference type="PROSITE" id="PS50945">
    <property type="entry name" value="I_LWEQ"/>
    <property type="match status" value="1"/>
</dbReference>
<feature type="coiled-coil region" evidence="3">
    <location>
        <begin position="203"/>
        <end position="239"/>
    </location>
</feature>
<evidence type="ECO:0000256" key="1">
    <source>
        <dbReference type="ARBA" id="ARBA00004496"/>
    </source>
</evidence>
<accession>A0A2H8TTM3</accession>
<dbReference type="GO" id="GO:0043325">
    <property type="term" value="F:phosphatidylinositol-3,4-bisphosphate binding"/>
    <property type="evidence" value="ECO:0007669"/>
    <property type="project" value="TreeGrafter"/>
</dbReference>
<dbReference type="PANTHER" id="PTHR10407">
    <property type="entry name" value="HUNTINGTIN INTERACTING PROTEIN 1"/>
    <property type="match status" value="1"/>
</dbReference>
<dbReference type="GO" id="GO:0048268">
    <property type="term" value="P:clathrin coat assembly"/>
    <property type="evidence" value="ECO:0007669"/>
    <property type="project" value="TreeGrafter"/>
</dbReference>
<dbReference type="Gene3D" id="1.20.1410.10">
    <property type="entry name" value="I/LWEQ domain"/>
    <property type="match status" value="1"/>
</dbReference>
<organism evidence="5">
    <name type="scientific">Melanaphis sacchari</name>
    <dbReference type="NCBI Taxonomy" id="742174"/>
    <lineage>
        <taxon>Eukaryota</taxon>
        <taxon>Metazoa</taxon>
        <taxon>Ecdysozoa</taxon>
        <taxon>Arthropoda</taxon>
        <taxon>Hexapoda</taxon>
        <taxon>Insecta</taxon>
        <taxon>Pterygota</taxon>
        <taxon>Neoptera</taxon>
        <taxon>Paraneoptera</taxon>
        <taxon>Hemiptera</taxon>
        <taxon>Sternorrhyncha</taxon>
        <taxon>Aphidomorpha</taxon>
        <taxon>Aphidoidea</taxon>
        <taxon>Aphididae</taxon>
        <taxon>Aphidini</taxon>
        <taxon>Melanaphis</taxon>
    </lineage>
</organism>
<dbReference type="SMART" id="SM00307">
    <property type="entry name" value="ILWEQ"/>
    <property type="match status" value="1"/>
</dbReference>
<dbReference type="GO" id="GO:0006897">
    <property type="term" value="P:endocytosis"/>
    <property type="evidence" value="ECO:0007669"/>
    <property type="project" value="InterPro"/>
</dbReference>
<dbReference type="GO" id="GO:0035615">
    <property type="term" value="F:clathrin adaptor activity"/>
    <property type="evidence" value="ECO:0007669"/>
    <property type="project" value="TreeGrafter"/>
</dbReference>
<gene>
    <name evidence="5" type="primary">HIP1_3</name>
</gene>
<dbReference type="FunFam" id="1.20.1410.10:FF:000006">
    <property type="entry name" value="Huntingtin interacting protein"/>
    <property type="match status" value="1"/>
</dbReference>
<evidence type="ECO:0000256" key="2">
    <source>
        <dbReference type="ARBA" id="ARBA00022490"/>
    </source>
</evidence>
<feature type="domain" description="I/LWEQ" evidence="4">
    <location>
        <begin position="3"/>
        <end position="244"/>
    </location>
</feature>
<keyword evidence="3" id="KW-0175">Coiled coil</keyword>
<sequence length="246" mass="26710">MAFSTQANESLGDLVEDELSIMDRAIEEAAKRIQEMITESRAAHSGIKLEVNEQILDSCTSLMAAIRVLVHKSRKLQAEIVANQGSNGSAKEFYKRNHQWTEGLISAAKSIGLGAKGLLDAANEAVSGEGKLERLIVASHCVAAGTAQLVVASRVKASQNSDNLAELSQASRNVTNATATVVATAKSCAQLVQQTEDLDLGVLNEHQTKRLEIECQVRVLELESSLEKERMKLSALRKLHYQEDQS</sequence>
<dbReference type="InterPro" id="IPR035964">
    <property type="entry name" value="I/LWEQ_dom_sf"/>
</dbReference>
<dbReference type="OrthoDB" id="8178130at2759"/>
<dbReference type="InterPro" id="IPR030224">
    <property type="entry name" value="Sla2_fam"/>
</dbReference>
<dbReference type="GO" id="GO:0080025">
    <property type="term" value="F:phosphatidylinositol-3,5-bisphosphate binding"/>
    <property type="evidence" value="ECO:0007669"/>
    <property type="project" value="TreeGrafter"/>
</dbReference>
<dbReference type="GO" id="GO:0030864">
    <property type="term" value="C:cortical actin cytoskeleton"/>
    <property type="evidence" value="ECO:0007669"/>
    <property type="project" value="TreeGrafter"/>
</dbReference>
<dbReference type="PANTHER" id="PTHR10407:SF15">
    <property type="entry name" value="HUNTINGTIN INTERACTING PROTEIN 1"/>
    <property type="match status" value="1"/>
</dbReference>
<keyword evidence="2" id="KW-0963">Cytoplasm</keyword>
<dbReference type="InterPro" id="IPR002558">
    <property type="entry name" value="ILWEQ_dom"/>
</dbReference>